<evidence type="ECO:0000313" key="3">
    <source>
        <dbReference type="Proteomes" id="UP000198224"/>
    </source>
</evidence>
<gene>
    <name evidence="2" type="ORF">GA0070612_4502</name>
</gene>
<evidence type="ECO:0000313" key="2">
    <source>
        <dbReference type="EMBL" id="SCF17947.1"/>
    </source>
</evidence>
<protein>
    <submittedName>
        <fullName evidence="2">Uncharacterized protein</fullName>
    </submittedName>
</protein>
<reference evidence="3" key="1">
    <citation type="submission" date="2016-06" db="EMBL/GenBank/DDBJ databases">
        <authorList>
            <person name="Varghese N."/>
            <person name="Submissions Spin"/>
        </authorList>
    </citation>
    <scope>NUCLEOTIDE SEQUENCE [LARGE SCALE GENOMIC DNA]</scope>
    <source>
        <strain evidence="3">DSM 45160</strain>
    </source>
</reference>
<dbReference type="RefSeq" id="WP_088989701.1">
    <property type="nucleotide sequence ID" value="NZ_LT607409.1"/>
</dbReference>
<name>A0A1C4YB38_9ACTN</name>
<dbReference type="AntiFam" id="ANF00109">
    <property type="entry name" value="Shadow ORF (opposite afsK)"/>
</dbReference>
<dbReference type="Proteomes" id="UP000198224">
    <property type="component" value="Chromosome I"/>
</dbReference>
<dbReference type="AlphaFoldDB" id="A0A1C4YB38"/>
<dbReference type="EMBL" id="LT607409">
    <property type="protein sequence ID" value="SCF17947.1"/>
    <property type="molecule type" value="Genomic_DNA"/>
</dbReference>
<organism evidence="2 3">
    <name type="scientific">Micromonospora chokoriensis</name>
    <dbReference type="NCBI Taxonomy" id="356851"/>
    <lineage>
        <taxon>Bacteria</taxon>
        <taxon>Bacillati</taxon>
        <taxon>Actinomycetota</taxon>
        <taxon>Actinomycetes</taxon>
        <taxon>Micromonosporales</taxon>
        <taxon>Micromonosporaceae</taxon>
        <taxon>Micromonospora</taxon>
    </lineage>
</organism>
<accession>A0A1C4YB38</accession>
<proteinExistence type="predicted"/>
<feature type="region of interest" description="Disordered" evidence="1">
    <location>
        <begin position="137"/>
        <end position="173"/>
    </location>
</feature>
<keyword evidence="3" id="KW-1185">Reference proteome</keyword>
<sequence>MFSWPTWGEWLATLPPDVRASAVSLAERFTELGAQDPEEWARSEIGENIPQLARFMVLRALWREAISPWVDASSLSDVAAAQRLIEAGANPHDVLLVARAGAYEAIVAAVCVLDEGGDPDAHETDPGWHLMETDAECNPTGREIGGLHESLGETDPAGNEGADLGNDTSRCSA</sequence>
<evidence type="ECO:0000256" key="1">
    <source>
        <dbReference type="SAM" id="MobiDB-lite"/>
    </source>
</evidence>